<name>A0ABU4G680_9BACL</name>
<protein>
    <submittedName>
        <fullName evidence="1">Uncharacterized protein</fullName>
    </submittedName>
</protein>
<dbReference type="Proteomes" id="UP001282284">
    <property type="component" value="Unassembled WGS sequence"/>
</dbReference>
<organism evidence="1 2">
    <name type="scientific">Sporosarcina saromensis</name>
    <dbReference type="NCBI Taxonomy" id="359365"/>
    <lineage>
        <taxon>Bacteria</taxon>
        <taxon>Bacillati</taxon>
        <taxon>Bacillota</taxon>
        <taxon>Bacilli</taxon>
        <taxon>Bacillales</taxon>
        <taxon>Caryophanaceae</taxon>
        <taxon>Sporosarcina</taxon>
    </lineage>
</organism>
<sequence>MKKPNVHLHEKVDASVTNQKQFVWNPHVSFMQEQQQTNIHLQDAVARVEALSQKLLKTVQNQKHVQRFRHDEMEERMGSIYNTLLEATTQQDAIHHEISKQAETVFRLRRSLQNHRLSMNDFAVHQYDDLYDILDMLDKINAHNKKMGDLQHEVLEKLTLQDVQNVSDELDT</sequence>
<dbReference type="RefSeq" id="WP_317942377.1">
    <property type="nucleotide sequence ID" value="NZ_JAUBDI010000003.1"/>
</dbReference>
<accession>A0ABU4G680</accession>
<evidence type="ECO:0000313" key="2">
    <source>
        <dbReference type="Proteomes" id="UP001282284"/>
    </source>
</evidence>
<keyword evidence="2" id="KW-1185">Reference proteome</keyword>
<reference evidence="1 2" key="1">
    <citation type="submission" date="2023-06" db="EMBL/GenBank/DDBJ databases">
        <title>Sporosarcina sp. nov., isolated from Korean traditional fermented seafood 'Jeotgal'.</title>
        <authorList>
            <person name="Yang A.I."/>
            <person name="Shin N.-R."/>
        </authorList>
    </citation>
    <scope>NUCLEOTIDE SEQUENCE [LARGE SCALE GENOMIC DNA]</scope>
    <source>
        <strain evidence="1 2">KCTC13119</strain>
    </source>
</reference>
<proteinExistence type="predicted"/>
<gene>
    <name evidence="1" type="ORF">QT711_04740</name>
</gene>
<comment type="caution">
    <text evidence="1">The sequence shown here is derived from an EMBL/GenBank/DDBJ whole genome shotgun (WGS) entry which is preliminary data.</text>
</comment>
<evidence type="ECO:0000313" key="1">
    <source>
        <dbReference type="EMBL" id="MDW0112482.1"/>
    </source>
</evidence>
<dbReference type="EMBL" id="JAUBDI010000003">
    <property type="protein sequence ID" value="MDW0112482.1"/>
    <property type="molecule type" value="Genomic_DNA"/>
</dbReference>